<evidence type="ECO:0000313" key="2">
    <source>
        <dbReference type="Proteomes" id="UP000265520"/>
    </source>
</evidence>
<keyword evidence="2" id="KW-1185">Reference proteome</keyword>
<comment type="caution">
    <text evidence="1">The sequence shown here is derived from an EMBL/GenBank/DDBJ whole genome shotgun (WGS) entry which is preliminary data.</text>
</comment>
<name>A0A392S2P8_9FABA</name>
<dbReference type="EMBL" id="LXQA010302729">
    <property type="protein sequence ID" value="MCI42290.1"/>
    <property type="molecule type" value="Genomic_DNA"/>
</dbReference>
<dbReference type="Proteomes" id="UP000265520">
    <property type="component" value="Unassembled WGS sequence"/>
</dbReference>
<feature type="non-terminal residue" evidence="1">
    <location>
        <position position="1"/>
    </location>
</feature>
<reference evidence="1 2" key="1">
    <citation type="journal article" date="2018" name="Front. Plant Sci.">
        <title>Red Clover (Trifolium pratense) and Zigzag Clover (T. medium) - A Picture of Genomic Similarities and Differences.</title>
        <authorList>
            <person name="Dluhosova J."/>
            <person name="Istvanek J."/>
            <person name="Nedelnik J."/>
            <person name="Repkova J."/>
        </authorList>
    </citation>
    <scope>NUCLEOTIDE SEQUENCE [LARGE SCALE GENOMIC DNA]</scope>
    <source>
        <strain evidence="2">cv. 10/8</strain>
        <tissue evidence="1">Leaf</tissue>
    </source>
</reference>
<evidence type="ECO:0000313" key="1">
    <source>
        <dbReference type="EMBL" id="MCI42290.1"/>
    </source>
</evidence>
<protein>
    <submittedName>
        <fullName evidence="1">Uncharacterized protein</fullName>
    </submittedName>
</protein>
<proteinExistence type="predicted"/>
<organism evidence="1 2">
    <name type="scientific">Trifolium medium</name>
    <dbReference type="NCBI Taxonomy" id="97028"/>
    <lineage>
        <taxon>Eukaryota</taxon>
        <taxon>Viridiplantae</taxon>
        <taxon>Streptophyta</taxon>
        <taxon>Embryophyta</taxon>
        <taxon>Tracheophyta</taxon>
        <taxon>Spermatophyta</taxon>
        <taxon>Magnoliopsida</taxon>
        <taxon>eudicotyledons</taxon>
        <taxon>Gunneridae</taxon>
        <taxon>Pentapetalae</taxon>
        <taxon>rosids</taxon>
        <taxon>fabids</taxon>
        <taxon>Fabales</taxon>
        <taxon>Fabaceae</taxon>
        <taxon>Papilionoideae</taxon>
        <taxon>50 kb inversion clade</taxon>
        <taxon>NPAAA clade</taxon>
        <taxon>Hologalegina</taxon>
        <taxon>IRL clade</taxon>
        <taxon>Trifolieae</taxon>
        <taxon>Trifolium</taxon>
    </lineage>
</organism>
<accession>A0A392S2P8</accession>
<dbReference type="AlphaFoldDB" id="A0A392S2P8"/>
<sequence>WVLRQFGFTQTIPRLPSQAAYPLANRDQISAQFAQFVQLTPEQRGLTAIYPWYTVKV</sequence>